<feature type="region of interest" description="VHIID" evidence="3">
    <location>
        <begin position="572"/>
        <end position="637"/>
    </location>
</feature>
<comment type="caution">
    <text evidence="3">Lacks conserved residue(s) required for the propagation of feature annotation.</text>
</comment>
<organism evidence="5 6">
    <name type="scientific">Datura stramonium</name>
    <name type="common">Jimsonweed</name>
    <name type="synonym">Common thornapple</name>
    <dbReference type="NCBI Taxonomy" id="4076"/>
    <lineage>
        <taxon>Eukaryota</taxon>
        <taxon>Viridiplantae</taxon>
        <taxon>Streptophyta</taxon>
        <taxon>Embryophyta</taxon>
        <taxon>Tracheophyta</taxon>
        <taxon>Spermatophyta</taxon>
        <taxon>Magnoliopsida</taxon>
        <taxon>eudicotyledons</taxon>
        <taxon>Gunneridae</taxon>
        <taxon>Pentapetalae</taxon>
        <taxon>asterids</taxon>
        <taxon>lamiids</taxon>
        <taxon>Solanales</taxon>
        <taxon>Solanaceae</taxon>
        <taxon>Solanoideae</taxon>
        <taxon>Datureae</taxon>
        <taxon>Datura</taxon>
    </lineage>
</organism>
<feature type="compositionally biased region" description="Low complexity" evidence="4">
    <location>
        <begin position="263"/>
        <end position="278"/>
    </location>
</feature>
<dbReference type="Proteomes" id="UP000823775">
    <property type="component" value="Unassembled WGS sequence"/>
</dbReference>
<proteinExistence type="inferred from homology"/>
<keyword evidence="1" id="KW-0805">Transcription regulation</keyword>
<feature type="region of interest" description="Leucine repeat I (LRI)" evidence="3">
    <location>
        <begin position="493"/>
        <end position="553"/>
    </location>
</feature>
<sequence>MQAMTREHRRGVQLTGVSGLTRQVFISLRVLLTLFFPSPSQKVPFPFFSFFSFFSSCVGLIKAQPRLVCIKFTYPFLDTFALFLFLFKKKVTERPAHRSTSFAVISSVHSKIALYTIVMDPGFIPLPDPVNTFEFEDQINSSSFEESLNLPHGNKDEYVAFGVPYTTPSLDVGNFAPSSNVSSEVDSPDDHDSDSLFKYLNQILMEENIEDKPSMFHDPFALKAAEKSLYEALGKTYPPSPYRVPYYVDNQLESPSPDNIFLTSSENSTSSNTHSSSTDPHWIVDPGEFRLPVGSHPSEHSTQPLLQSYSEGSQGSLNNFNNSNAHMDSFLNPNVVPNVFTDSESILQFKRGMEEANKFLPNVSQFVIDLDKYTLPPKVQEVTKEAVVKVERDDRNHSPNGTKGRKHQYPEDSDYEDERSHKQSAIYVEEEVELSEMFDRVLLCTDKGETVCGDVKSEMPSKVDKNSDQNGQAHGSNGGKTRAKKQGAKNEAVDLRTLLISCAQSVAADDHRTAYEQLKQIRQHCSPMGDAYQRLASVFADGLEARLAGTGTQLYAALAPKKITAAEKLKAYQVYLSSCPFKKISIFFANKMIFHTALNVRTLHLIDFGILYGFQWPILIQLLSQIPDGPPKLRITGIDLPQPGFRPAESLEQTGSRLAKYCERFNVPFEYNAIATQNWENIKIEDLKLVSGETVAVNCLFRFKNLLDETVVLDSPRDAVLSLIRKMNPDIFVQAVINGSYSAPFFVTRFREALFHYSTLFDMFDATLPRDDQQRLHFEQEFYRREVMNVIACEGSERVERPETYKQWHVRNMRAGFKLLPLNQQLIQKLRCKVKGRYHRDFVFDEDGKWMLQGWKGRVVCASSCWVPA</sequence>
<evidence type="ECO:0000313" key="5">
    <source>
        <dbReference type="EMBL" id="MCD7454201.1"/>
    </source>
</evidence>
<feature type="region of interest" description="Leucine repeat II (LRII)" evidence="3">
    <location>
        <begin position="653"/>
        <end position="685"/>
    </location>
</feature>
<reference evidence="5 6" key="1">
    <citation type="journal article" date="2021" name="BMC Genomics">
        <title>Datura genome reveals duplications of psychoactive alkaloid biosynthetic genes and high mutation rate following tissue culture.</title>
        <authorList>
            <person name="Rajewski A."/>
            <person name="Carter-House D."/>
            <person name="Stajich J."/>
            <person name="Litt A."/>
        </authorList>
    </citation>
    <scope>NUCLEOTIDE SEQUENCE [LARGE SCALE GENOMIC DNA]</scope>
    <source>
        <strain evidence="5">AR-01</strain>
    </source>
</reference>
<comment type="caution">
    <text evidence="5">The sequence shown here is derived from an EMBL/GenBank/DDBJ whole genome shotgun (WGS) entry which is preliminary data.</text>
</comment>
<feature type="region of interest" description="Disordered" evidence="4">
    <location>
        <begin position="257"/>
        <end position="318"/>
    </location>
</feature>
<dbReference type="InterPro" id="IPR005202">
    <property type="entry name" value="TF_GRAS"/>
</dbReference>
<keyword evidence="2" id="KW-0804">Transcription</keyword>
<evidence type="ECO:0000256" key="2">
    <source>
        <dbReference type="ARBA" id="ARBA00023163"/>
    </source>
</evidence>
<feature type="compositionally biased region" description="Basic and acidic residues" evidence="4">
    <location>
        <begin position="455"/>
        <end position="467"/>
    </location>
</feature>
<feature type="region of interest" description="Disordered" evidence="4">
    <location>
        <begin position="386"/>
        <end position="422"/>
    </location>
</feature>
<evidence type="ECO:0008006" key="7">
    <source>
        <dbReference type="Google" id="ProtNLM"/>
    </source>
</evidence>
<protein>
    <recommendedName>
        <fullName evidence="7">Scarecrow-like protein 14</fullName>
    </recommendedName>
</protein>
<feature type="region of interest" description="Disordered" evidence="4">
    <location>
        <begin position="454"/>
        <end position="487"/>
    </location>
</feature>
<dbReference type="EMBL" id="JACEIK010000291">
    <property type="protein sequence ID" value="MCD7454201.1"/>
    <property type="molecule type" value="Genomic_DNA"/>
</dbReference>
<comment type="similarity">
    <text evidence="3">Belongs to the GRAS family.</text>
</comment>
<feature type="compositionally biased region" description="Polar residues" evidence="4">
    <location>
        <begin position="300"/>
        <end position="318"/>
    </location>
</feature>
<dbReference type="PANTHER" id="PTHR31636">
    <property type="entry name" value="OSJNBA0084A10.13 PROTEIN-RELATED"/>
    <property type="match status" value="1"/>
</dbReference>
<feature type="region of interest" description="SAW" evidence="3">
    <location>
        <begin position="792"/>
        <end position="867"/>
    </location>
</feature>
<evidence type="ECO:0000256" key="1">
    <source>
        <dbReference type="ARBA" id="ARBA00023015"/>
    </source>
</evidence>
<accession>A0ABS8S504</accession>
<keyword evidence="6" id="KW-1185">Reference proteome</keyword>
<evidence type="ECO:0000256" key="4">
    <source>
        <dbReference type="SAM" id="MobiDB-lite"/>
    </source>
</evidence>
<dbReference type="PROSITE" id="PS50985">
    <property type="entry name" value="GRAS"/>
    <property type="match status" value="1"/>
</dbReference>
<evidence type="ECO:0000256" key="3">
    <source>
        <dbReference type="PROSITE-ProRule" id="PRU01191"/>
    </source>
</evidence>
<gene>
    <name evidence="5" type="ORF">HAX54_023955</name>
</gene>
<feature type="compositionally biased region" description="Basic and acidic residues" evidence="4">
    <location>
        <begin position="386"/>
        <end position="397"/>
    </location>
</feature>
<dbReference type="Pfam" id="PF03514">
    <property type="entry name" value="GRAS"/>
    <property type="match status" value="1"/>
</dbReference>
<name>A0ABS8S504_DATST</name>
<evidence type="ECO:0000313" key="6">
    <source>
        <dbReference type="Proteomes" id="UP000823775"/>
    </source>
</evidence>